<keyword evidence="2" id="KW-1185">Reference proteome</keyword>
<protein>
    <recommendedName>
        <fullName evidence="3">DUF4325 domain-containing protein</fullName>
    </recommendedName>
</protein>
<evidence type="ECO:0008006" key="3">
    <source>
        <dbReference type="Google" id="ProtNLM"/>
    </source>
</evidence>
<organism evidence="1 2">
    <name type="scientific">Bradyrhizobium canariense</name>
    <dbReference type="NCBI Taxonomy" id="255045"/>
    <lineage>
        <taxon>Bacteria</taxon>
        <taxon>Pseudomonadati</taxon>
        <taxon>Pseudomonadota</taxon>
        <taxon>Alphaproteobacteria</taxon>
        <taxon>Hyphomicrobiales</taxon>
        <taxon>Nitrobacteraceae</taxon>
        <taxon>Bradyrhizobium</taxon>
    </lineage>
</organism>
<evidence type="ECO:0000313" key="2">
    <source>
        <dbReference type="Proteomes" id="UP000243904"/>
    </source>
</evidence>
<reference evidence="2" key="1">
    <citation type="submission" date="2016-10" db="EMBL/GenBank/DDBJ databases">
        <authorList>
            <person name="Varghese N."/>
            <person name="Submissions S."/>
        </authorList>
    </citation>
    <scope>NUCLEOTIDE SEQUENCE [LARGE SCALE GENOMIC DNA]</scope>
    <source>
        <strain evidence="2">GAS369</strain>
    </source>
</reference>
<dbReference type="Proteomes" id="UP000243904">
    <property type="component" value="Chromosome I"/>
</dbReference>
<dbReference type="RefSeq" id="WP_146689858.1">
    <property type="nucleotide sequence ID" value="NZ_LT629750.1"/>
</dbReference>
<dbReference type="AlphaFoldDB" id="A0A1H2A8V6"/>
<accession>A0A1H2A8V6</accession>
<proteinExistence type="predicted"/>
<evidence type="ECO:0000313" key="1">
    <source>
        <dbReference type="EMBL" id="SDT42317.1"/>
    </source>
</evidence>
<name>A0A1H2A8V6_9BRAD</name>
<gene>
    <name evidence="1" type="ORF">SAMN05444158_5972</name>
</gene>
<sequence>MKIIALPMLRPGVDPILAGRLSGQRAFVAALEQFPELAEAAIVLLDFGGVELATSSYLSEVLVPLRDHLRLRRQPGYTVAANLNEKVREEIEEMLRRSGDAFMTCTTDGAGTISGVQLCGRLDEKLQETLKLVSRRRETTAAQLHEETRSVDAVGATAWNNRLASLASKSLVVEILQGRTKKYRPVLEVA</sequence>
<dbReference type="EMBL" id="LT629750">
    <property type="protein sequence ID" value="SDT42317.1"/>
    <property type="molecule type" value="Genomic_DNA"/>
</dbReference>